<dbReference type="EMBL" id="JBHSBD010000065">
    <property type="protein sequence ID" value="MFC3969486.1"/>
    <property type="molecule type" value="Genomic_DNA"/>
</dbReference>
<reference evidence="3" key="1">
    <citation type="journal article" date="2019" name="Int. J. Syst. Evol. Microbiol.">
        <title>The Global Catalogue of Microorganisms (GCM) 10K type strain sequencing project: providing services to taxonomists for standard genome sequencing and annotation.</title>
        <authorList>
            <consortium name="The Broad Institute Genomics Platform"/>
            <consortium name="The Broad Institute Genome Sequencing Center for Infectious Disease"/>
            <person name="Wu L."/>
            <person name="Ma J."/>
        </authorList>
    </citation>
    <scope>NUCLEOTIDE SEQUENCE [LARGE SCALE GENOMIC DNA]</scope>
    <source>
        <strain evidence="3">TBRC 5781</strain>
    </source>
</reference>
<name>A0ABV8EDH1_9HYPH</name>
<keyword evidence="2" id="KW-0378">Hydrolase</keyword>
<organism evidence="2 3">
    <name type="scientific">Rhizobium lemnae</name>
    <dbReference type="NCBI Taxonomy" id="1214924"/>
    <lineage>
        <taxon>Bacteria</taxon>
        <taxon>Pseudomonadati</taxon>
        <taxon>Pseudomonadota</taxon>
        <taxon>Alphaproteobacteria</taxon>
        <taxon>Hyphomicrobiales</taxon>
        <taxon>Rhizobiaceae</taxon>
        <taxon>Rhizobium/Agrobacterium group</taxon>
        <taxon>Rhizobium</taxon>
    </lineage>
</organism>
<proteinExistence type="predicted"/>
<dbReference type="PANTHER" id="PTHR46438:SF11">
    <property type="entry name" value="LIPASE-RELATED"/>
    <property type="match status" value="1"/>
</dbReference>
<protein>
    <submittedName>
        <fullName evidence="2">Alpha/beta fold hydrolase</fullName>
    </submittedName>
</protein>
<evidence type="ECO:0000259" key="1">
    <source>
        <dbReference type="Pfam" id="PF12697"/>
    </source>
</evidence>
<dbReference type="GO" id="GO:0016787">
    <property type="term" value="F:hydrolase activity"/>
    <property type="evidence" value="ECO:0007669"/>
    <property type="project" value="UniProtKB-KW"/>
</dbReference>
<accession>A0ABV8EDH1</accession>
<sequence length="286" mass="31080">MIALATVIRTSRSWATMSIIPQRSETPSGTAYVAVGRGEPLVLIHGVGMKLEAWSPQIETLCESFEVIAADLPGHGDSTPLPEMAELTDFVRRFSIFLDEIDRGPASVVGHSMGALIAGGLAVEAPSKVCRVALLNGVHRRDAFAREAVRQRAAEIETGDFNREAPLRRWFGEGHEHEAAYTLTRQLLAAVDQRGYATAYHAFANGDAIYADRWPEVACPALFLTGEGDPNSTPDMAHAMAAATRLGRAVIVPGHRHMVNLTAPQPVNNALCDWMTWTMEEVCHDA</sequence>
<dbReference type="Proteomes" id="UP001595697">
    <property type="component" value="Unassembled WGS sequence"/>
</dbReference>
<evidence type="ECO:0000313" key="2">
    <source>
        <dbReference type="EMBL" id="MFC3969486.1"/>
    </source>
</evidence>
<evidence type="ECO:0000313" key="3">
    <source>
        <dbReference type="Proteomes" id="UP001595697"/>
    </source>
</evidence>
<comment type="caution">
    <text evidence="2">The sequence shown here is derived from an EMBL/GenBank/DDBJ whole genome shotgun (WGS) entry which is preliminary data.</text>
</comment>
<dbReference type="InterPro" id="IPR000073">
    <property type="entry name" value="AB_hydrolase_1"/>
</dbReference>
<dbReference type="PANTHER" id="PTHR46438">
    <property type="entry name" value="ALPHA/BETA-HYDROLASES SUPERFAMILY PROTEIN"/>
    <property type="match status" value="1"/>
</dbReference>
<dbReference type="Gene3D" id="3.40.50.1820">
    <property type="entry name" value="alpha/beta hydrolase"/>
    <property type="match status" value="1"/>
</dbReference>
<gene>
    <name evidence="2" type="ORF">ACFOVS_15335</name>
</gene>
<feature type="domain" description="AB hydrolase-1" evidence="1">
    <location>
        <begin position="41"/>
        <end position="269"/>
    </location>
</feature>
<dbReference type="Pfam" id="PF12697">
    <property type="entry name" value="Abhydrolase_6"/>
    <property type="match status" value="1"/>
</dbReference>
<dbReference type="PRINTS" id="PR00111">
    <property type="entry name" value="ABHYDROLASE"/>
</dbReference>
<dbReference type="InterPro" id="IPR029058">
    <property type="entry name" value="AB_hydrolase_fold"/>
</dbReference>
<keyword evidence="3" id="KW-1185">Reference proteome</keyword>
<dbReference type="SUPFAM" id="SSF53474">
    <property type="entry name" value="alpha/beta-Hydrolases"/>
    <property type="match status" value="1"/>
</dbReference>
<dbReference type="RefSeq" id="WP_377307286.1">
    <property type="nucleotide sequence ID" value="NZ_JALJQZ010000004.1"/>
</dbReference>